<gene>
    <name evidence="4" type="ORF">Q8X39_04835</name>
</gene>
<dbReference type="RefSeq" id="WP_305748506.1">
    <property type="nucleotide sequence ID" value="NZ_JAUZEE010000002.1"/>
</dbReference>
<feature type="transmembrane region" description="Helical" evidence="3">
    <location>
        <begin position="80"/>
        <end position="100"/>
    </location>
</feature>
<feature type="coiled-coil region" evidence="1">
    <location>
        <begin position="97"/>
        <end position="131"/>
    </location>
</feature>
<comment type="caution">
    <text evidence="4">The sequence shown here is derived from an EMBL/GenBank/DDBJ whole genome shotgun (WGS) entry which is preliminary data.</text>
</comment>
<evidence type="ECO:0000256" key="1">
    <source>
        <dbReference type="SAM" id="Coils"/>
    </source>
</evidence>
<proteinExistence type="predicted"/>
<feature type="compositionally biased region" description="Polar residues" evidence="2">
    <location>
        <begin position="7"/>
        <end position="22"/>
    </location>
</feature>
<dbReference type="Proteomes" id="UP001235760">
    <property type="component" value="Unassembled WGS sequence"/>
</dbReference>
<keyword evidence="5" id="KW-1185">Reference proteome</keyword>
<name>A0ABT9G0E3_LEPDI</name>
<accession>A0ABT9G0E3</accession>
<feature type="region of interest" description="Disordered" evidence="2">
    <location>
        <begin position="1"/>
        <end position="42"/>
    </location>
</feature>
<reference evidence="4 5" key="1">
    <citation type="submission" date="2023-08" db="EMBL/GenBank/DDBJ databases">
        <authorList>
            <person name="Roldan D.M."/>
            <person name="Menes R.J."/>
        </authorList>
    </citation>
    <scope>NUCLEOTIDE SEQUENCE [LARGE SCALE GENOMIC DNA]</scope>
    <source>
        <strain evidence="4 5">CCM 2812</strain>
    </source>
</reference>
<dbReference type="EMBL" id="JAUZEE010000002">
    <property type="protein sequence ID" value="MDP4299950.1"/>
    <property type="molecule type" value="Genomic_DNA"/>
</dbReference>
<protein>
    <submittedName>
        <fullName evidence="4">Uncharacterized protein</fullName>
    </submittedName>
</protein>
<keyword evidence="3" id="KW-0472">Membrane</keyword>
<organism evidence="4 5">
    <name type="scientific">Leptothrix discophora</name>
    <dbReference type="NCBI Taxonomy" id="89"/>
    <lineage>
        <taxon>Bacteria</taxon>
        <taxon>Pseudomonadati</taxon>
        <taxon>Pseudomonadota</taxon>
        <taxon>Betaproteobacteria</taxon>
        <taxon>Burkholderiales</taxon>
        <taxon>Sphaerotilaceae</taxon>
        <taxon>Leptothrix</taxon>
    </lineage>
</organism>
<sequence>MSEDNQKQSAETTEVDETTPQVEHTEHEESVEAAQAEKPAAPEDSRKGMYWAVLVLWVTIPALAILIGKDWPTRGQIGDTFGVVNSLFSGFAFLAVFLSLRTQQEQLKLQREELRLQREEMAASRAELASQSLAQRALFRAQTAMIEVAAIEAAIEAHKLTAKGEPLFSNSVEEISKLSEALQEVGNRVRKENGEDELQVKKLITERKGFVPTSLSDVFESDPKTRADLIKSRTAIFPGIKKRTQPKE</sequence>
<evidence type="ECO:0000313" key="5">
    <source>
        <dbReference type="Proteomes" id="UP001235760"/>
    </source>
</evidence>
<evidence type="ECO:0000256" key="2">
    <source>
        <dbReference type="SAM" id="MobiDB-lite"/>
    </source>
</evidence>
<keyword evidence="3" id="KW-1133">Transmembrane helix</keyword>
<evidence type="ECO:0000313" key="4">
    <source>
        <dbReference type="EMBL" id="MDP4299950.1"/>
    </source>
</evidence>
<keyword evidence="3" id="KW-0812">Transmembrane</keyword>
<evidence type="ECO:0000256" key="3">
    <source>
        <dbReference type="SAM" id="Phobius"/>
    </source>
</evidence>
<feature type="transmembrane region" description="Helical" evidence="3">
    <location>
        <begin position="48"/>
        <end position="68"/>
    </location>
</feature>
<keyword evidence="1" id="KW-0175">Coiled coil</keyword>